<feature type="binding site" evidence="6">
    <location>
        <position position="113"/>
    </location>
    <ligand>
        <name>[4Fe-4S] cluster</name>
        <dbReference type="ChEBI" id="CHEBI:49883"/>
        <note>4Fe-4S-S-AdoMet</note>
    </ligand>
</feature>
<dbReference type="PROSITE" id="PS51918">
    <property type="entry name" value="RADICAL_SAM"/>
    <property type="match status" value="1"/>
</dbReference>
<dbReference type="PANTHER" id="PTHR30352">
    <property type="entry name" value="PYRUVATE FORMATE-LYASE-ACTIVATING ENZYME"/>
    <property type="match status" value="1"/>
</dbReference>
<dbReference type="Gene3D" id="3.20.20.70">
    <property type="entry name" value="Aldolase class I"/>
    <property type="match status" value="1"/>
</dbReference>
<keyword evidence="8" id="KW-0456">Lyase</keyword>
<dbReference type="SMART" id="SM00729">
    <property type="entry name" value="Elp3"/>
    <property type="match status" value="1"/>
</dbReference>
<evidence type="ECO:0000313" key="11">
    <source>
        <dbReference type="Proteomes" id="UP000257123"/>
    </source>
</evidence>
<dbReference type="InterPro" id="IPR016431">
    <property type="entry name" value="Pyrv-formate_lyase-activ_prd"/>
</dbReference>
<keyword evidence="3 6" id="KW-0479">Metal-binding</keyword>
<protein>
    <submittedName>
        <fullName evidence="8">Pyruvate formate lyase-activating protein</fullName>
    </submittedName>
</protein>
<dbReference type="InterPro" id="IPR027596">
    <property type="entry name" value="AmmeMemoSam_rS"/>
</dbReference>
<dbReference type="EMBL" id="NMUF01000023">
    <property type="protein sequence ID" value="RFA97641.1"/>
    <property type="molecule type" value="Genomic_DNA"/>
</dbReference>
<dbReference type="EMBL" id="NMUE01000003">
    <property type="protein sequence ID" value="RFA98075.1"/>
    <property type="molecule type" value="Genomic_DNA"/>
</dbReference>
<dbReference type="InterPro" id="IPR034457">
    <property type="entry name" value="Organic_radical-activating"/>
</dbReference>
<dbReference type="Proteomes" id="UP000257123">
    <property type="component" value="Unassembled WGS sequence"/>
</dbReference>
<keyword evidence="5 6" id="KW-0411">Iron-sulfur</keyword>
<feature type="domain" description="Radical SAM core" evidence="7">
    <location>
        <begin position="91"/>
        <end position="309"/>
    </location>
</feature>
<evidence type="ECO:0000313" key="8">
    <source>
        <dbReference type="EMBL" id="RFA97641.1"/>
    </source>
</evidence>
<gene>
    <name evidence="9" type="ORF">CGL51_01680</name>
    <name evidence="8" type="ORF">CGL52_08540</name>
</gene>
<feature type="binding site" evidence="6">
    <location>
        <position position="110"/>
    </location>
    <ligand>
        <name>[4Fe-4S] cluster</name>
        <dbReference type="ChEBI" id="CHEBI:49883"/>
        <note>4Fe-4S-S-AdoMet</note>
    </ligand>
</feature>
<dbReference type="InterPro" id="IPR058240">
    <property type="entry name" value="rSAM_sf"/>
</dbReference>
<evidence type="ECO:0000256" key="1">
    <source>
        <dbReference type="ARBA" id="ARBA00022485"/>
    </source>
</evidence>
<dbReference type="InterPro" id="IPR013785">
    <property type="entry name" value="Aldolase_TIM"/>
</dbReference>
<name>A0A371R265_9CREN</name>
<dbReference type="SUPFAM" id="SSF102114">
    <property type="entry name" value="Radical SAM enzymes"/>
    <property type="match status" value="1"/>
</dbReference>
<keyword evidence="4 6" id="KW-0408">Iron</keyword>
<evidence type="ECO:0000256" key="4">
    <source>
        <dbReference type="ARBA" id="ARBA00023004"/>
    </source>
</evidence>
<dbReference type="Proteomes" id="UP000256877">
    <property type="component" value="Unassembled WGS sequence"/>
</dbReference>
<accession>A0A371R265</accession>
<dbReference type="OrthoDB" id="371936at2157"/>
<dbReference type="RefSeq" id="WP_116420452.1">
    <property type="nucleotide sequence ID" value="NZ_NMUE01000003.1"/>
</dbReference>
<evidence type="ECO:0000256" key="3">
    <source>
        <dbReference type="ARBA" id="ARBA00022723"/>
    </source>
</evidence>
<dbReference type="PANTHER" id="PTHR30352:SF5">
    <property type="entry name" value="PYRUVATE FORMATE-LYASE 1-ACTIVATING ENZYME"/>
    <property type="match status" value="1"/>
</dbReference>
<evidence type="ECO:0000256" key="6">
    <source>
        <dbReference type="PIRSR" id="PIRSR004869-50"/>
    </source>
</evidence>
<evidence type="ECO:0000256" key="5">
    <source>
        <dbReference type="ARBA" id="ARBA00023014"/>
    </source>
</evidence>
<dbReference type="SFLD" id="SFLDG01101">
    <property type="entry name" value="Uncharacterised_Radical_SAM_Su"/>
    <property type="match status" value="1"/>
</dbReference>
<comment type="caution">
    <text evidence="8">The sequence shown here is derived from an EMBL/GenBank/DDBJ whole genome shotgun (WGS) entry which is preliminary data.</text>
</comment>
<keyword evidence="1" id="KW-0004">4Fe-4S</keyword>
<comment type="cofactor">
    <cofactor evidence="6">
        <name>[4Fe-4S] cluster</name>
        <dbReference type="ChEBI" id="CHEBI:49883"/>
    </cofactor>
    <text evidence="6">Binds 1 [4Fe-4S] cluster. The cluster is coordinated with 3 cysteines and an exchangeable S-adenosyl-L-methionine.</text>
</comment>
<dbReference type="GO" id="GO:0051539">
    <property type="term" value="F:4 iron, 4 sulfur cluster binding"/>
    <property type="evidence" value="ECO:0007669"/>
    <property type="project" value="UniProtKB-KW"/>
</dbReference>
<dbReference type="PIRSF" id="PIRSF004869">
    <property type="entry name" value="PflX_prd"/>
    <property type="match status" value="1"/>
</dbReference>
<proteinExistence type="predicted"/>
<reference evidence="10 11" key="1">
    <citation type="submission" date="2017-07" db="EMBL/GenBank/DDBJ databases">
        <title>Draft genome sequence of aerobic hyperthermophilic archaea, Pyrobaculum aerophilum YKB31 and YKB32.</title>
        <authorList>
            <person name="Mochizuki T."/>
            <person name="Berliner A.J."/>
            <person name="Yoshida-Takashima Y."/>
            <person name="Takaki Y."/>
            <person name="Nunoura T."/>
            <person name="Takai K."/>
        </authorList>
    </citation>
    <scope>NUCLEOTIDE SEQUENCE [LARGE SCALE GENOMIC DNA]</scope>
    <source>
        <strain evidence="9 11">YKB31</strain>
        <strain evidence="8 10">YKB32</strain>
    </source>
</reference>
<organism evidence="8 10">
    <name type="scientific">Pyrobaculum aerophilum</name>
    <dbReference type="NCBI Taxonomy" id="13773"/>
    <lineage>
        <taxon>Archaea</taxon>
        <taxon>Thermoproteota</taxon>
        <taxon>Thermoprotei</taxon>
        <taxon>Thermoproteales</taxon>
        <taxon>Thermoproteaceae</taxon>
        <taxon>Pyrobaculum</taxon>
    </lineage>
</organism>
<evidence type="ECO:0000256" key="2">
    <source>
        <dbReference type="ARBA" id="ARBA00022691"/>
    </source>
</evidence>
<sequence length="364" mass="40719">MSRAVYSWPAPVYKPGEYLLKLPNVRESPYQTREEGGSVICTLCHRRCRLPPGKIGACGMRFNLGGRLYTAAYGLLTAAESRPMEIKPLYHFYPGTSAVTISTWGCNFPCAWCQNWHLSKTASPAGAYVPPERVVEWALENGDSGVNVSFNEPTLLAEYAEEVFRLARARGLHASINTNGYLTEEAVRRLAEAGMEGMNIDIKGGRETYRRWLAADFDKFLSTARHAKALGVHIEFTYLVIPGVNDHETDEVIEAVASFGRETPLHITAYYPAHKLFNPPTPPELLDELWHKARRELDYVYVGNLPGHPGQHTYCPRCGYPVIKRAGGRAVKIEVVNGKCPKCSGEILLRGRPGRYGRLYRSFI</sequence>
<dbReference type="InterPro" id="IPR006638">
    <property type="entry name" value="Elp3/MiaA/NifB-like_rSAM"/>
</dbReference>
<evidence type="ECO:0000259" key="7">
    <source>
        <dbReference type="PROSITE" id="PS51918"/>
    </source>
</evidence>
<evidence type="ECO:0000313" key="9">
    <source>
        <dbReference type="EMBL" id="RFA98075.1"/>
    </source>
</evidence>
<evidence type="ECO:0000313" key="10">
    <source>
        <dbReference type="Proteomes" id="UP000256877"/>
    </source>
</evidence>
<dbReference type="Pfam" id="PF04055">
    <property type="entry name" value="Radical_SAM"/>
    <property type="match status" value="1"/>
</dbReference>
<dbReference type="GO" id="GO:0046872">
    <property type="term" value="F:metal ion binding"/>
    <property type="evidence" value="ECO:0007669"/>
    <property type="project" value="UniProtKB-KW"/>
</dbReference>
<dbReference type="AlphaFoldDB" id="A0A371R265"/>
<dbReference type="InterPro" id="IPR007197">
    <property type="entry name" value="rSAM"/>
</dbReference>
<feature type="binding site" evidence="6">
    <location>
        <position position="106"/>
    </location>
    <ligand>
        <name>[4Fe-4S] cluster</name>
        <dbReference type="ChEBI" id="CHEBI:49883"/>
        <note>4Fe-4S-S-AdoMet</note>
    </ligand>
</feature>
<dbReference type="GO" id="GO:0016829">
    <property type="term" value="F:lyase activity"/>
    <property type="evidence" value="ECO:0007669"/>
    <property type="project" value="UniProtKB-KW"/>
</dbReference>
<dbReference type="SFLD" id="SFLDS00029">
    <property type="entry name" value="Radical_SAM"/>
    <property type="match status" value="1"/>
</dbReference>
<dbReference type="CDD" id="cd01335">
    <property type="entry name" value="Radical_SAM"/>
    <property type="match status" value="1"/>
</dbReference>
<keyword evidence="8" id="KW-0670">Pyruvate</keyword>
<keyword evidence="2 6" id="KW-0949">S-adenosyl-L-methionine</keyword>